<proteinExistence type="predicted"/>
<dbReference type="EMBL" id="UPSH01000001">
    <property type="protein sequence ID" value="VBB17896.1"/>
    <property type="molecule type" value="Genomic_DNA"/>
</dbReference>
<reference evidence="1 2" key="1">
    <citation type="submission" date="2018-10" db="EMBL/GenBank/DDBJ databases">
        <authorList>
            <consortium name="IHU Genomes"/>
        </authorList>
    </citation>
    <scope>NUCLEOTIDE SEQUENCE [LARGE SCALE GENOMIC DNA]</scope>
    <source>
        <strain evidence="1 2">A1</strain>
    </source>
</reference>
<evidence type="ECO:0000313" key="2">
    <source>
        <dbReference type="Proteomes" id="UP000594342"/>
    </source>
</evidence>
<sequence length="315" mass="36117">MNLYIYPDVSEASNNKSGPVVGMKLLQRHMLDIIKETGVTDIHITKSYSTLKSSIVWHWNVFSSVDSIKGILEKGNTLICGPNTFFSSPSKGIKDHEMFIFECGKIKEFMLHPRQYSKYDFIHSPKNTVHNFYYPVDVDRINSVIATDSDTVRDIDVLIYCKFNYQKYLEYFVQNSKNTLKMEIVIYGAYNQTDLLKLARRSKCCLYLSYGETGGIAICEILCCGCPIIGYRENLNLGEHDINCYKLDSNDVIIKHSDKLDDIIERVQGYDHCSIMRNAQLKYNPRSVALNTLNTLSTILRTYAKSGRVEQNIQC</sequence>
<protein>
    <submittedName>
        <fullName evidence="1">Glycosyltransferase</fullName>
    </submittedName>
</protein>
<accession>A0A5K0U9X5</accession>
<keyword evidence="2" id="KW-1185">Reference proteome</keyword>
<dbReference type="GO" id="GO:0016740">
    <property type="term" value="F:transferase activity"/>
    <property type="evidence" value="ECO:0007669"/>
    <property type="project" value="UniProtKB-KW"/>
</dbReference>
<comment type="caution">
    <text evidence="1">The sequence shown here is derived from an EMBL/GenBank/DDBJ whole genome shotgun (WGS) entry which is preliminary data.</text>
</comment>
<dbReference type="Proteomes" id="UP000594342">
    <property type="component" value="Unassembled WGS sequence"/>
</dbReference>
<dbReference type="Gene3D" id="3.40.50.2000">
    <property type="entry name" value="Glycogen Phosphorylase B"/>
    <property type="match status" value="1"/>
</dbReference>
<gene>
    <name evidence="1" type="ORF">YASMINEVIRUS_359</name>
</gene>
<keyword evidence="1" id="KW-0808">Transferase</keyword>
<name>A0A5K0U9X5_9VIRU</name>
<organism evidence="1 2">
    <name type="scientific">Yasminevirus sp. GU-2018</name>
    <dbReference type="NCBI Taxonomy" id="2420051"/>
    <lineage>
        <taxon>Viruses</taxon>
        <taxon>Varidnaviria</taxon>
        <taxon>Bamfordvirae</taxon>
        <taxon>Nucleocytoviricota</taxon>
        <taxon>Megaviricetes</taxon>
        <taxon>Imitervirales</taxon>
        <taxon>Mimiviridae</taxon>
        <taxon>Klosneuvirinae</taxon>
        <taxon>Yasminevirus</taxon>
        <taxon>Yasminevirus saudimassiliense</taxon>
    </lineage>
</organism>
<evidence type="ECO:0000313" key="1">
    <source>
        <dbReference type="EMBL" id="VBB17896.1"/>
    </source>
</evidence>
<dbReference type="SUPFAM" id="SSF53756">
    <property type="entry name" value="UDP-Glycosyltransferase/glycogen phosphorylase"/>
    <property type="match status" value="1"/>
</dbReference>